<keyword evidence="3" id="KW-0808">Transferase</keyword>
<dbReference type="FunFam" id="1.10.510.10:FF:001239">
    <property type="entry name" value="Predicted protein"/>
    <property type="match status" value="1"/>
</dbReference>
<dbReference type="InterPro" id="IPR017441">
    <property type="entry name" value="Protein_kinase_ATP_BS"/>
</dbReference>
<dbReference type="EMBL" id="BAABME010005978">
    <property type="protein sequence ID" value="GAA0167127.1"/>
    <property type="molecule type" value="Genomic_DNA"/>
</dbReference>
<sequence>MPFLFKGLKSSSASSSPSNSIEKVEIHQYCSSSPKRRLTRQRKLRNVSDDQLCLGRPVKSLPVSPEYSHIRSENHWSKSAVPQPLPLPHVNLQTNHRNIGTEIWSKAGEVISKVNGDVSYSMNSSNSTELTHVKAVDHTTTRCPRTPTYARRGFFQGLNVEGVEPVFTLSVPPRSAPGSVFSSPMNSPPSFSTASHHLSPNHHSRHHLVANADRSPLHSPNRQLEGVEPVFKLSVPPRSSPGSEFSTPISSHCGFSTGSHYFSPNHHSSKIIASTNHSPLHSPSRQVGLEFWNHDGNHHLRDKPIRENYMQWHDSSIGDLHPLPLPPGVPSPIHSPNRYYCLDSPILSPKKSQWQRGKLIGRGTYGSVYVATHRETGALCAMKEVDLIPDDPKCVECIKQLEQEIKVLRQLRHPNIVQYYGSEIIEDRFCIYLEYVHPGSINNYVNEHCGAMTESIVRSFTRHILSGLAYLHKKKTIHRDIKGANLLVNASGVVKLADFGLAKHLTGSVINLSLKGSPHWMAPEVLQAVLRKNANPDQAWAVDIWSLGCTVIEMFTGKPPWSEFNGVQAMFSVINKNPPIPEMLSCEGKHFLKLCLQREPMNRPSAADLLDHPFLQN</sequence>
<evidence type="ECO:0000256" key="1">
    <source>
        <dbReference type="ARBA" id="ARBA00006529"/>
    </source>
</evidence>
<keyword evidence="4 9" id="KW-0547">Nucleotide-binding</keyword>
<evidence type="ECO:0000256" key="5">
    <source>
        <dbReference type="ARBA" id="ARBA00022777"/>
    </source>
</evidence>
<feature type="domain" description="Protein kinase" evidence="11">
    <location>
        <begin position="354"/>
        <end position="615"/>
    </location>
</feature>
<reference evidence="12 13" key="1">
    <citation type="submission" date="2024-01" db="EMBL/GenBank/DDBJ databases">
        <title>The complete chloroplast genome sequence of Lithospermum erythrorhizon: insights into the phylogenetic relationship among Boraginaceae species and the maternal lineages of purple gromwells.</title>
        <authorList>
            <person name="Okada T."/>
            <person name="Watanabe K."/>
        </authorList>
    </citation>
    <scope>NUCLEOTIDE SEQUENCE [LARGE SCALE GENOMIC DNA]</scope>
</reference>
<dbReference type="InterPro" id="IPR050538">
    <property type="entry name" value="MAP_kinase_kinase_kinase"/>
</dbReference>
<dbReference type="SUPFAM" id="SSF56112">
    <property type="entry name" value="Protein kinase-like (PK-like)"/>
    <property type="match status" value="1"/>
</dbReference>
<name>A0AAV3QYF8_LITER</name>
<evidence type="ECO:0000256" key="4">
    <source>
        <dbReference type="ARBA" id="ARBA00022741"/>
    </source>
</evidence>
<proteinExistence type="inferred from homology"/>
<dbReference type="Proteomes" id="UP001454036">
    <property type="component" value="Unassembled WGS sequence"/>
</dbReference>
<dbReference type="Gene3D" id="1.10.510.10">
    <property type="entry name" value="Transferase(Phosphotransferase) domain 1"/>
    <property type="match status" value="1"/>
</dbReference>
<dbReference type="PROSITE" id="PS00107">
    <property type="entry name" value="PROTEIN_KINASE_ATP"/>
    <property type="match status" value="1"/>
</dbReference>
<evidence type="ECO:0000256" key="8">
    <source>
        <dbReference type="ARBA" id="ARBA00048329"/>
    </source>
</evidence>
<dbReference type="PANTHER" id="PTHR48016">
    <property type="entry name" value="MAP KINASE KINASE KINASE SSK2-RELATED-RELATED"/>
    <property type="match status" value="1"/>
</dbReference>
<evidence type="ECO:0000259" key="11">
    <source>
        <dbReference type="PROSITE" id="PS50011"/>
    </source>
</evidence>
<dbReference type="GO" id="GO:0005524">
    <property type="term" value="F:ATP binding"/>
    <property type="evidence" value="ECO:0007669"/>
    <property type="project" value="UniProtKB-UniRule"/>
</dbReference>
<dbReference type="Pfam" id="PF00069">
    <property type="entry name" value="Pkinase"/>
    <property type="match status" value="1"/>
</dbReference>
<evidence type="ECO:0000256" key="10">
    <source>
        <dbReference type="SAM" id="MobiDB-lite"/>
    </source>
</evidence>
<comment type="caution">
    <text evidence="12">The sequence shown here is derived from an EMBL/GenBank/DDBJ whole genome shotgun (WGS) entry which is preliminary data.</text>
</comment>
<dbReference type="AlphaFoldDB" id="A0AAV3QYF8"/>
<dbReference type="SMART" id="SM00220">
    <property type="entry name" value="S_TKc"/>
    <property type="match status" value="1"/>
</dbReference>
<accession>A0AAV3QYF8</accession>
<dbReference type="GO" id="GO:0005737">
    <property type="term" value="C:cytoplasm"/>
    <property type="evidence" value="ECO:0007669"/>
    <property type="project" value="TreeGrafter"/>
</dbReference>
<comment type="similarity">
    <text evidence="1">Belongs to the protein kinase superfamily. STE Ser/Thr protein kinase family. MAP kinase kinase kinase subfamily.</text>
</comment>
<dbReference type="GO" id="GO:0004709">
    <property type="term" value="F:MAP kinase kinase kinase activity"/>
    <property type="evidence" value="ECO:0007669"/>
    <property type="project" value="UniProtKB-EC"/>
</dbReference>
<feature type="binding site" evidence="9">
    <location>
        <position position="383"/>
    </location>
    <ligand>
        <name>ATP</name>
        <dbReference type="ChEBI" id="CHEBI:30616"/>
    </ligand>
</feature>
<evidence type="ECO:0000256" key="9">
    <source>
        <dbReference type="PROSITE-ProRule" id="PRU10141"/>
    </source>
</evidence>
<dbReference type="PROSITE" id="PS50011">
    <property type="entry name" value="PROTEIN_KINASE_DOM"/>
    <property type="match status" value="1"/>
</dbReference>
<keyword evidence="6 9" id="KW-0067">ATP-binding</keyword>
<evidence type="ECO:0000256" key="7">
    <source>
        <dbReference type="ARBA" id="ARBA00047559"/>
    </source>
</evidence>
<feature type="region of interest" description="Disordered" evidence="10">
    <location>
        <begin position="177"/>
        <end position="205"/>
    </location>
</feature>
<evidence type="ECO:0000313" key="12">
    <source>
        <dbReference type="EMBL" id="GAA0167127.1"/>
    </source>
</evidence>
<protein>
    <recommendedName>
        <fullName evidence="2">mitogen-activated protein kinase kinase kinase</fullName>
        <ecNumber evidence="2">2.7.11.25</ecNumber>
    </recommendedName>
</protein>
<keyword evidence="5 12" id="KW-0418">Kinase</keyword>
<evidence type="ECO:0000256" key="3">
    <source>
        <dbReference type="ARBA" id="ARBA00022679"/>
    </source>
</evidence>
<dbReference type="InterPro" id="IPR011009">
    <property type="entry name" value="Kinase-like_dom_sf"/>
</dbReference>
<feature type="compositionally biased region" description="Low complexity" evidence="10">
    <location>
        <begin position="179"/>
        <end position="198"/>
    </location>
</feature>
<gene>
    <name evidence="12" type="ORF">LIER_22129</name>
</gene>
<evidence type="ECO:0000256" key="2">
    <source>
        <dbReference type="ARBA" id="ARBA00012406"/>
    </source>
</evidence>
<comment type="catalytic activity">
    <reaction evidence="7">
        <text>L-threonyl-[protein] + ATP = O-phospho-L-threonyl-[protein] + ADP + H(+)</text>
        <dbReference type="Rhea" id="RHEA:46608"/>
        <dbReference type="Rhea" id="RHEA-COMP:11060"/>
        <dbReference type="Rhea" id="RHEA-COMP:11605"/>
        <dbReference type="ChEBI" id="CHEBI:15378"/>
        <dbReference type="ChEBI" id="CHEBI:30013"/>
        <dbReference type="ChEBI" id="CHEBI:30616"/>
        <dbReference type="ChEBI" id="CHEBI:61977"/>
        <dbReference type="ChEBI" id="CHEBI:456216"/>
        <dbReference type="EC" id="2.7.11.25"/>
    </reaction>
</comment>
<comment type="catalytic activity">
    <reaction evidence="8">
        <text>L-seryl-[protein] + ATP = O-phospho-L-seryl-[protein] + ADP + H(+)</text>
        <dbReference type="Rhea" id="RHEA:17989"/>
        <dbReference type="Rhea" id="RHEA-COMP:9863"/>
        <dbReference type="Rhea" id="RHEA-COMP:11604"/>
        <dbReference type="ChEBI" id="CHEBI:15378"/>
        <dbReference type="ChEBI" id="CHEBI:29999"/>
        <dbReference type="ChEBI" id="CHEBI:30616"/>
        <dbReference type="ChEBI" id="CHEBI:83421"/>
        <dbReference type="ChEBI" id="CHEBI:456216"/>
        <dbReference type="EC" id="2.7.11.25"/>
    </reaction>
</comment>
<dbReference type="PANTHER" id="PTHR48016:SF12">
    <property type="entry name" value="PROTEIN KINASE DOMAIN-CONTAINING PROTEIN"/>
    <property type="match status" value="1"/>
</dbReference>
<dbReference type="InterPro" id="IPR000719">
    <property type="entry name" value="Prot_kinase_dom"/>
</dbReference>
<evidence type="ECO:0000313" key="13">
    <source>
        <dbReference type="Proteomes" id="UP001454036"/>
    </source>
</evidence>
<organism evidence="12 13">
    <name type="scientific">Lithospermum erythrorhizon</name>
    <name type="common">Purple gromwell</name>
    <name type="synonym">Lithospermum officinale var. erythrorhizon</name>
    <dbReference type="NCBI Taxonomy" id="34254"/>
    <lineage>
        <taxon>Eukaryota</taxon>
        <taxon>Viridiplantae</taxon>
        <taxon>Streptophyta</taxon>
        <taxon>Embryophyta</taxon>
        <taxon>Tracheophyta</taxon>
        <taxon>Spermatophyta</taxon>
        <taxon>Magnoliopsida</taxon>
        <taxon>eudicotyledons</taxon>
        <taxon>Gunneridae</taxon>
        <taxon>Pentapetalae</taxon>
        <taxon>asterids</taxon>
        <taxon>lamiids</taxon>
        <taxon>Boraginales</taxon>
        <taxon>Boraginaceae</taxon>
        <taxon>Boraginoideae</taxon>
        <taxon>Lithospermeae</taxon>
        <taxon>Lithospermum</taxon>
    </lineage>
</organism>
<keyword evidence="12" id="KW-0723">Serine/threonine-protein kinase</keyword>
<keyword evidence="13" id="KW-1185">Reference proteome</keyword>
<evidence type="ECO:0000256" key="6">
    <source>
        <dbReference type="ARBA" id="ARBA00022840"/>
    </source>
</evidence>
<dbReference type="EC" id="2.7.11.25" evidence="2"/>